<dbReference type="CDD" id="cd11386">
    <property type="entry name" value="MCP_signal"/>
    <property type="match status" value="1"/>
</dbReference>
<keyword evidence="2" id="KW-0997">Cell inner membrane</keyword>
<dbReference type="Gene3D" id="1.10.287.950">
    <property type="entry name" value="Methyl-accepting chemotaxis protein"/>
    <property type="match status" value="1"/>
</dbReference>
<dbReference type="InterPro" id="IPR004089">
    <property type="entry name" value="MCPsignal_dom"/>
</dbReference>
<dbReference type="PRINTS" id="PR00260">
    <property type="entry name" value="CHEMTRNSDUCR"/>
</dbReference>
<sequence length="684" mass="73772">MKMMQKVSTRMLLPVVTATVIFSGALYMVAGTTMNKMVERNLDRIAQSKVADIAISEKRIANKMLGQAALFSRAKAVQDAYLTAYQGDIRNADDPQMEAARKELRRYFASVEKGYESVSNGKAFRIHFHVPPARSLLRLWKKKQNKSDDLTAFRNTVATISSGNHAPITGIEIGRGGFAIRGIAPVIADSGKYLGSAEVLSSYDPLVKYSINNDHEYIAVYMNKEFLPIATKLQNSAKNPVIGDRFVFVSSTRSEVTEPILTPDLLEKGRSQVANLRKDNYAITVFPIKDFSGKHIGVMAYVFDASDMIATLTTIQWGILVLCLLLMVCILVPLFFGVRSVTKPINHTAAMIKDIAQGEGDLTKRLPIMKKDEIGELAGWFNTFLEKLQAMIQKIATNSSDVGQSSKEFAEIAAQLSAGAAETSQRSNNVSAAAEEMSANLNNVAAAMEQSSTNTSMVASASEEMTATINEIAQNAEKARSISDQAVQKAGETTNRMDGLGQAAQGIGKVVETITEISEQVNLLALNATIEAARAGEAGKGFAVVANEIKELAKQTSAATLEIKQKIENIQGSTDGTVQGINEISEVIANVNEIVGTIATAVEEQSATTQEIANNINQASTGIQEVNENVSQSSTVAEEITKDIAVVNQSAGHFVSSSDQMMGKAEELERMASDLNVIVSGFKV</sequence>
<comment type="subcellular location">
    <subcellularLocation>
        <location evidence="1">Cell inner membrane</location>
        <topology evidence="1">Multi-pass membrane protein</topology>
    </subcellularLocation>
</comment>
<evidence type="ECO:0000259" key="9">
    <source>
        <dbReference type="PROSITE" id="PS50885"/>
    </source>
</evidence>
<evidence type="ECO:0000313" key="11">
    <source>
        <dbReference type="Proteomes" id="UP000427769"/>
    </source>
</evidence>
<dbReference type="PANTHER" id="PTHR32089">
    <property type="entry name" value="METHYL-ACCEPTING CHEMOTAXIS PROTEIN MCPB"/>
    <property type="match status" value="1"/>
</dbReference>
<dbReference type="InterPro" id="IPR004090">
    <property type="entry name" value="Chemotax_Me-accpt_rcpt"/>
</dbReference>
<keyword evidence="11" id="KW-1185">Reference proteome</keyword>
<keyword evidence="6" id="KW-1133">Transmembrane helix</keyword>
<dbReference type="Pfam" id="PF00015">
    <property type="entry name" value="MCPsignal"/>
    <property type="match status" value="1"/>
</dbReference>
<reference evidence="10 11" key="1">
    <citation type="submission" date="2019-11" db="EMBL/GenBank/DDBJ databases">
        <title>Comparative genomics of hydrocarbon-degrading Desulfosarcina strains.</title>
        <authorList>
            <person name="Watanabe M."/>
            <person name="Kojima H."/>
            <person name="Fukui M."/>
        </authorList>
    </citation>
    <scope>NUCLEOTIDE SEQUENCE [LARGE SCALE GENOMIC DNA]</scope>
    <source>
        <strain evidence="10 11">PP31</strain>
    </source>
</reference>
<evidence type="ECO:0000259" key="7">
    <source>
        <dbReference type="PROSITE" id="PS50111"/>
    </source>
</evidence>
<dbReference type="PROSITE" id="PS50885">
    <property type="entry name" value="HAMP"/>
    <property type="match status" value="1"/>
</dbReference>
<evidence type="ECO:0000256" key="3">
    <source>
        <dbReference type="ARBA" id="ARBA00023224"/>
    </source>
</evidence>
<proteinExistence type="inferred from homology"/>
<feature type="transmembrane region" description="Helical" evidence="6">
    <location>
        <begin position="317"/>
        <end position="338"/>
    </location>
</feature>
<dbReference type="SMART" id="SM00283">
    <property type="entry name" value="MA"/>
    <property type="match status" value="1"/>
</dbReference>
<keyword evidence="6" id="KW-0812">Transmembrane</keyword>
<evidence type="ECO:0000313" key="10">
    <source>
        <dbReference type="EMBL" id="BBO74186.1"/>
    </source>
</evidence>
<dbReference type="OrthoDB" id="9816383at2"/>
<dbReference type="EMBL" id="AP021875">
    <property type="protein sequence ID" value="BBO74186.1"/>
    <property type="molecule type" value="Genomic_DNA"/>
</dbReference>
<evidence type="ECO:0000256" key="4">
    <source>
        <dbReference type="ARBA" id="ARBA00029447"/>
    </source>
</evidence>
<dbReference type="GO" id="GO:0005886">
    <property type="term" value="C:plasma membrane"/>
    <property type="evidence" value="ECO:0007669"/>
    <property type="project" value="UniProtKB-SubCell"/>
</dbReference>
<organism evidence="10 11">
    <name type="scientific">Desulfosarcina widdelii</name>
    <dbReference type="NCBI Taxonomy" id="947919"/>
    <lineage>
        <taxon>Bacteria</taxon>
        <taxon>Pseudomonadati</taxon>
        <taxon>Thermodesulfobacteriota</taxon>
        <taxon>Desulfobacteria</taxon>
        <taxon>Desulfobacterales</taxon>
        <taxon>Desulfosarcinaceae</taxon>
        <taxon>Desulfosarcina</taxon>
    </lineage>
</organism>
<dbReference type="Gene3D" id="1.10.8.500">
    <property type="entry name" value="HAMP domain in histidine kinase"/>
    <property type="match status" value="1"/>
</dbReference>
<dbReference type="Pfam" id="PF00672">
    <property type="entry name" value="HAMP"/>
    <property type="match status" value="1"/>
</dbReference>
<keyword evidence="3 5" id="KW-0807">Transducer</keyword>
<keyword evidence="2" id="KW-1003">Cell membrane</keyword>
<feature type="domain" description="Methyl-accepting transducer" evidence="7">
    <location>
        <begin position="412"/>
        <end position="648"/>
    </location>
</feature>
<dbReference type="PROSITE" id="PS50192">
    <property type="entry name" value="T_SNARE"/>
    <property type="match status" value="1"/>
</dbReference>
<evidence type="ECO:0000256" key="5">
    <source>
        <dbReference type="PROSITE-ProRule" id="PRU00284"/>
    </source>
</evidence>
<evidence type="ECO:0000256" key="6">
    <source>
        <dbReference type="SAM" id="Phobius"/>
    </source>
</evidence>
<dbReference type="InterPro" id="IPR003660">
    <property type="entry name" value="HAMP_dom"/>
</dbReference>
<protein>
    <submittedName>
        <fullName evidence="10">Methyl-accepting chemotaxis protein</fullName>
    </submittedName>
</protein>
<feature type="domain" description="HAMP" evidence="9">
    <location>
        <begin position="339"/>
        <end position="393"/>
    </location>
</feature>
<dbReference type="CDD" id="cd06225">
    <property type="entry name" value="HAMP"/>
    <property type="match status" value="1"/>
</dbReference>
<dbReference type="AlphaFoldDB" id="A0A5K7YXU9"/>
<dbReference type="GO" id="GO:0007165">
    <property type="term" value="P:signal transduction"/>
    <property type="evidence" value="ECO:0007669"/>
    <property type="project" value="UniProtKB-KW"/>
</dbReference>
<dbReference type="InterPro" id="IPR000727">
    <property type="entry name" value="T_SNARE_dom"/>
</dbReference>
<name>A0A5K7YXU9_9BACT</name>
<dbReference type="SMART" id="SM00304">
    <property type="entry name" value="HAMP"/>
    <property type="match status" value="1"/>
</dbReference>
<dbReference type="GO" id="GO:0006935">
    <property type="term" value="P:chemotaxis"/>
    <property type="evidence" value="ECO:0007669"/>
    <property type="project" value="InterPro"/>
</dbReference>
<gene>
    <name evidence="10" type="ORF">DSCW_16030</name>
</gene>
<dbReference type="KEGG" id="dwd:DSCW_16030"/>
<dbReference type="PROSITE" id="PS50111">
    <property type="entry name" value="CHEMOTAXIS_TRANSDUC_2"/>
    <property type="match status" value="1"/>
</dbReference>
<dbReference type="SUPFAM" id="SSF58104">
    <property type="entry name" value="Methyl-accepting chemotaxis protein (MCP) signaling domain"/>
    <property type="match status" value="1"/>
</dbReference>
<dbReference type="Proteomes" id="UP000427769">
    <property type="component" value="Chromosome"/>
</dbReference>
<evidence type="ECO:0000256" key="1">
    <source>
        <dbReference type="ARBA" id="ARBA00004429"/>
    </source>
</evidence>
<dbReference type="RefSeq" id="WP_155303234.1">
    <property type="nucleotide sequence ID" value="NZ_AP021875.1"/>
</dbReference>
<feature type="domain" description="T-SNARE coiled-coil homology" evidence="8">
    <location>
        <begin position="571"/>
        <end position="633"/>
    </location>
</feature>
<keyword evidence="6" id="KW-0472">Membrane</keyword>
<evidence type="ECO:0000256" key="2">
    <source>
        <dbReference type="ARBA" id="ARBA00022519"/>
    </source>
</evidence>
<dbReference type="PANTHER" id="PTHR32089:SF112">
    <property type="entry name" value="LYSOZYME-LIKE PROTEIN-RELATED"/>
    <property type="match status" value="1"/>
</dbReference>
<accession>A0A5K7YXU9</accession>
<evidence type="ECO:0000259" key="8">
    <source>
        <dbReference type="PROSITE" id="PS50192"/>
    </source>
</evidence>
<dbReference type="GO" id="GO:0004888">
    <property type="term" value="F:transmembrane signaling receptor activity"/>
    <property type="evidence" value="ECO:0007669"/>
    <property type="project" value="InterPro"/>
</dbReference>
<comment type="similarity">
    <text evidence="4">Belongs to the methyl-accepting chemotaxis (MCP) protein family.</text>
</comment>